<dbReference type="EMBL" id="JAUFPN010000170">
    <property type="protein sequence ID" value="MDN3566296.1"/>
    <property type="molecule type" value="Genomic_DNA"/>
</dbReference>
<reference evidence="12" key="1">
    <citation type="journal article" date="2019" name="Int. J. Syst. Evol. Microbiol.">
        <title>The Global Catalogue of Microorganisms (GCM) 10K type strain sequencing project: providing services to taxonomists for standard genome sequencing and annotation.</title>
        <authorList>
            <consortium name="The Broad Institute Genomics Platform"/>
            <consortium name="The Broad Institute Genome Sequencing Center for Infectious Disease"/>
            <person name="Wu L."/>
            <person name="Ma J."/>
        </authorList>
    </citation>
    <scope>NUCLEOTIDE SEQUENCE [LARGE SCALE GENOMIC DNA]</scope>
    <source>
        <strain evidence="12">CECT 7131</strain>
    </source>
</reference>
<evidence type="ECO:0000256" key="7">
    <source>
        <dbReference type="ARBA" id="ARBA00023136"/>
    </source>
</evidence>
<feature type="transmembrane region" description="Helical" evidence="9">
    <location>
        <begin position="88"/>
        <end position="109"/>
    </location>
</feature>
<name>A0ABT8AA37_9PROT</name>
<evidence type="ECO:0000256" key="1">
    <source>
        <dbReference type="ARBA" id="ARBA00004429"/>
    </source>
</evidence>
<dbReference type="Pfam" id="PF04290">
    <property type="entry name" value="DctQ"/>
    <property type="match status" value="1"/>
</dbReference>
<comment type="subunit">
    <text evidence="9">The complex comprises the extracytoplasmic solute receptor protein and the two transmembrane proteins.</text>
</comment>
<keyword evidence="6 9" id="KW-1133">Transmembrane helix</keyword>
<dbReference type="InterPro" id="IPR007387">
    <property type="entry name" value="TRAP_DctQ"/>
</dbReference>
<evidence type="ECO:0000256" key="2">
    <source>
        <dbReference type="ARBA" id="ARBA00022448"/>
    </source>
</evidence>
<keyword evidence="12" id="KW-1185">Reference proteome</keyword>
<evidence type="ECO:0000256" key="9">
    <source>
        <dbReference type="RuleBase" id="RU369079"/>
    </source>
</evidence>
<comment type="similarity">
    <text evidence="8 9">Belongs to the TRAP transporter small permease family.</text>
</comment>
<keyword evidence="2 9" id="KW-0813">Transport</keyword>
<accession>A0ABT8AA37</accession>
<dbReference type="RefSeq" id="WP_290318207.1">
    <property type="nucleotide sequence ID" value="NZ_JAUFPN010000170.1"/>
</dbReference>
<evidence type="ECO:0000256" key="4">
    <source>
        <dbReference type="ARBA" id="ARBA00022519"/>
    </source>
</evidence>
<gene>
    <name evidence="11" type="ORF">QWZ14_18145</name>
</gene>
<feature type="transmembrane region" description="Helical" evidence="9">
    <location>
        <begin position="46"/>
        <end position="67"/>
    </location>
</feature>
<keyword evidence="4 9" id="KW-0997">Cell inner membrane</keyword>
<keyword evidence="7 9" id="KW-0472">Membrane</keyword>
<feature type="transmembrane region" description="Helical" evidence="9">
    <location>
        <begin position="129"/>
        <end position="147"/>
    </location>
</feature>
<proteinExistence type="inferred from homology"/>
<comment type="caution">
    <text evidence="11">The sequence shown here is derived from an EMBL/GenBank/DDBJ whole genome shotgun (WGS) entry which is preliminary data.</text>
</comment>
<evidence type="ECO:0000256" key="5">
    <source>
        <dbReference type="ARBA" id="ARBA00022692"/>
    </source>
</evidence>
<comment type="subcellular location">
    <subcellularLocation>
        <location evidence="1 9">Cell inner membrane</location>
        <topology evidence="1 9">Multi-pass membrane protein</topology>
    </subcellularLocation>
</comment>
<dbReference type="PANTHER" id="PTHR35011">
    <property type="entry name" value="2,3-DIKETO-L-GULONATE TRAP TRANSPORTER SMALL PERMEASE PROTEIN YIAM"/>
    <property type="match status" value="1"/>
</dbReference>
<keyword evidence="5 9" id="KW-0812">Transmembrane</keyword>
<feature type="transmembrane region" description="Helical" evidence="9">
    <location>
        <begin position="12"/>
        <end position="34"/>
    </location>
</feature>
<dbReference type="InterPro" id="IPR055348">
    <property type="entry name" value="DctQ"/>
</dbReference>
<feature type="domain" description="Tripartite ATP-independent periplasmic transporters DctQ component" evidence="10">
    <location>
        <begin position="26"/>
        <end position="154"/>
    </location>
</feature>
<keyword evidence="3" id="KW-1003">Cell membrane</keyword>
<evidence type="ECO:0000313" key="11">
    <source>
        <dbReference type="EMBL" id="MDN3566296.1"/>
    </source>
</evidence>
<evidence type="ECO:0000256" key="3">
    <source>
        <dbReference type="ARBA" id="ARBA00022475"/>
    </source>
</evidence>
<dbReference type="PANTHER" id="PTHR35011:SF11">
    <property type="entry name" value="TRAP TRANSPORTER SMALL PERMEASE PROTEIN"/>
    <property type="match status" value="1"/>
</dbReference>
<evidence type="ECO:0000313" key="12">
    <source>
        <dbReference type="Proteomes" id="UP001529369"/>
    </source>
</evidence>
<evidence type="ECO:0000259" key="10">
    <source>
        <dbReference type="Pfam" id="PF04290"/>
    </source>
</evidence>
<sequence length="172" mass="17738">MRAFSAALDGVARAALFIAGLAMVVMTGVVAWGVFGRFVLNDTPAWAEASALLLMGWVILGAAAAGVREGFHMGFETLRDVLPAPIGLACKVASDAVITVFGAAMAWYGSDLALTVWDATLPTLGLPGTVEYLPITLGGVLMALFGLERLLSHLLTGAAPAGVPEHTILTDS</sequence>
<organism evidence="11 12">
    <name type="scientific">Paeniroseomonas aquatica</name>
    <dbReference type="NCBI Taxonomy" id="373043"/>
    <lineage>
        <taxon>Bacteria</taxon>
        <taxon>Pseudomonadati</taxon>
        <taxon>Pseudomonadota</taxon>
        <taxon>Alphaproteobacteria</taxon>
        <taxon>Acetobacterales</taxon>
        <taxon>Acetobacteraceae</taxon>
        <taxon>Paeniroseomonas</taxon>
    </lineage>
</organism>
<evidence type="ECO:0000256" key="6">
    <source>
        <dbReference type="ARBA" id="ARBA00022989"/>
    </source>
</evidence>
<comment type="function">
    <text evidence="9">Part of the tripartite ATP-independent periplasmic (TRAP) transport system.</text>
</comment>
<evidence type="ECO:0000256" key="8">
    <source>
        <dbReference type="ARBA" id="ARBA00038436"/>
    </source>
</evidence>
<protein>
    <recommendedName>
        <fullName evidence="9">TRAP transporter small permease protein</fullName>
    </recommendedName>
</protein>
<dbReference type="Proteomes" id="UP001529369">
    <property type="component" value="Unassembled WGS sequence"/>
</dbReference>